<reference evidence="1 2" key="1">
    <citation type="journal article" date="2017" name="Infect. Genet. Evol.">
        <title>Comparative genome analysis of fish pathogen Flavobacterium columnare reveals extensive sequence diversity within the species.</title>
        <authorList>
            <person name="Kayansamruaj P."/>
            <person name="Dong H.T."/>
            <person name="Hirono I."/>
            <person name="Kondo H."/>
            <person name="Senapin S."/>
            <person name="Rodkhum C."/>
        </authorList>
    </citation>
    <scope>NUCLEOTIDE SEQUENCE [LARGE SCALE GENOMIC DNA]</scope>
    <source>
        <strain evidence="1 2">1214</strain>
    </source>
</reference>
<name>A0A246G9U0_9FLAO</name>
<protein>
    <recommendedName>
        <fullName evidence="3">Terminase</fullName>
    </recommendedName>
</protein>
<evidence type="ECO:0000313" key="1">
    <source>
        <dbReference type="EMBL" id="OWP76542.1"/>
    </source>
</evidence>
<organism evidence="1 2">
    <name type="scientific">Flavobacterium columnare</name>
    <dbReference type="NCBI Taxonomy" id="996"/>
    <lineage>
        <taxon>Bacteria</taxon>
        <taxon>Pseudomonadati</taxon>
        <taxon>Bacteroidota</taxon>
        <taxon>Flavobacteriia</taxon>
        <taxon>Flavobacteriales</taxon>
        <taxon>Flavobacteriaceae</taxon>
        <taxon>Flavobacterium</taxon>
    </lineage>
</organism>
<comment type="caution">
    <text evidence="1">The sequence shown here is derived from an EMBL/GenBank/DDBJ whole genome shotgun (WGS) entry which is preliminary data.</text>
</comment>
<dbReference type="AlphaFoldDB" id="A0A246G9U0"/>
<proteinExistence type="predicted"/>
<sequence>MTKTELKEAKERYFERSKFIRELTASTLVAETTEEQEKRIQKLLKPENYSDFFDYYFGIGSSMAVADCKCSKYHIQLYQELYKNRVITQFRWVYRGFGKSVHANIANPLALKQNNELFFMLLIGANENKAKLLLADLQLQLESNERIIKDFGHQVQYGDWAGGEFETTDKRFFLAQGVDQPIRGLRRGANRLDYVSVDDIEDRKIAENQRIVQQRVEKLTGDMTGAFGKDIRRAVASNNLITKVGVMQKWADKMQDSPYTKIHTINLTDAKGNPTWPERMSLKDVEVIHQSFDHYSLQREFYNNPIEEGKLFKEDWIKTTKVINPIWNGLLVHWDLSYTKEGDYKAGVLLGVQGNKLTVLEVFCKKCDLMDAVQTHFDWMRKYQDLGLMPLAFYDATASQEAVFLPIFNAEAERQRYFNLPLPNRQTGLDKHLRIEATLTSVLFNGLLQFDETLKNQSDYKTAIDQLLSFEKGTKAHDDFPDTLENAVRLAQKYYGYSENNSASSLKPLIGKRKTARRV</sequence>
<gene>
    <name evidence="1" type="ORF">BWK62_09395</name>
</gene>
<dbReference type="EMBL" id="MTCY01000025">
    <property type="protein sequence ID" value="OWP76542.1"/>
    <property type="molecule type" value="Genomic_DNA"/>
</dbReference>
<dbReference type="Proteomes" id="UP000198034">
    <property type="component" value="Unassembled WGS sequence"/>
</dbReference>
<accession>A0A246G9U0</accession>
<evidence type="ECO:0000313" key="2">
    <source>
        <dbReference type="Proteomes" id="UP000198034"/>
    </source>
</evidence>
<evidence type="ECO:0008006" key="3">
    <source>
        <dbReference type="Google" id="ProtNLM"/>
    </source>
</evidence>